<evidence type="ECO:0000313" key="1">
    <source>
        <dbReference type="EMBL" id="MDA0634364.1"/>
    </source>
</evidence>
<gene>
    <name evidence="1" type="ORF">OUY22_13145</name>
</gene>
<dbReference type="Pfam" id="PF04672">
    <property type="entry name" value="Methyltransf_19"/>
    <property type="match status" value="1"/>
</dbReference>
<proteinExistence type="predicted"/>
<keyword evidence="1" id="KW-0808">Transferase</keyword>
<keyword evidence="1" id="KW-0489">Methyltransferase</keyword>
<protein>
    <submittedName>
        <fullName evidence="1">SAM-dependent methyltransferase</fullName>
        <ecNumber evidence="1">2.1.1.-</ecNumber>
    </submittedName>
</protein>
<dbReference type="GO" id="GO:0008168">
    <property type="term" value="F:methyltransferase activity"/>
    <property type="evidence" value="ECO:0007669"/>
    <property type="project" value="UniProtKB-KW"/>
</dbReference>
<dbReference type="InterPro" id="IPR029063">
    <property type="entry name" value="SAM-dependent_MTases_sf"/>
</dbReference>
<dbReference type="Proteomes" id="UP001144036">
    <property type="component" value="Unassembled WGS sequence"/>
</dbReference>
<name>A0ABT4SAX6_9ACTN</name>
<dbReference type="GO" id="GO:0032259">
    <property type="term" value="P:methylation"/>
    <property type="evidence" value="ECO:0007669"/>
    <property type="project" value="UniProtKB-KW"/>
</dbReference>
<dbReference type="RefSeq" id="WP_270155175.1">
    <property type="nucleotide sequence ID" value="NZ_JAPNNL010000041.1"/>
</dbReference>
<comment type="caution">
    <text evidence="1">The sequence shown here is derived from an EMBL/GenBank/DDBJ whole genome shotgun (WGS) entry which is preliminary data.</text>
</comment>
<dbReference type="EMBL" id="JAPNNL010000041">
    <property type="protein sequence ID" value="MDA0634364.1"/>
    <property type="molecule type" value="Genomic_DNA"/>
</dbReference>
<organism evidence="1 2">
    <name type="scientific">Nonomuraea corallina</name>
    <dbReference type="NCBI Taxonomy" id="2989783"/>
    <lineage>
        <taxon>Bacteria</taxon>
        <taxon>Bacillati</taxon>
        <taxon>Actinomycetota</taxon>
        <taxon>Actinomycetes</taxon>
        <taxon>Streptosporangiales</taxon>
        <taxon>Streptosporangiaceae</taxon>
        <taxon>Nonomuraea</taxon>
    </lineage>
</organism>
<keyword evidence="2" id="KW-1185">Reference proteome</keyword>
<dbReference type="Gene3D" id="3.40.50.150">
    <property type="entry name" value="Vaccinia Virus protein VP39"/>
    <property type="match status" value="1"/>
</dbReference>
<dbReference type="PIRSF" id="PIRSF017393">
    <property type="entry name" value="MTase_SAV2177"/>
    <property type="match status" value="1"/>
</dbReference>
<dbReference type="InterPro" id="IPR006764">
    <property type="entry name" value="SAM_dep_MeTrfase_SAV2177_type"/>
</dbReference>
<accession>A0ABT4SAX6</accession>
<dbReference type="EC" id="2.1.1.-" evidence="1"/>
<reference evidence="1" key="1">
    <citation type="submission" date="2022-11" db="EMBL/GenBank/DDBJ databases">
        <title>Nonomuraea corallina sp. nov., a new species of the genus Nonomuraea isolated from sea side sediment in Thai sea.</title>
        <authorList>
            <person name="Ngamcharungchit C."/>
            <person name="Matsumoto A."/>
            <person name="Suriyachadkun C."/>
            <person name="Panbangred W."/>
            <person name="Inahashi Y."/>
            <person name="Intra B."/>
        </authorList>
    </citation>
    <scope>NUCLEOTIDE SEQUENCE</scope>
    <source>
        <strain evidence="1">MCN248</strain>
    </source>
</reference>
<sequence length="287" mass="31296">MSLPDHAPTPGVEPLSQQSTPARLYGALGEGKDHFQVDEDNAAALDEILPGMARIVPDNRSCLRRMVAAAADLGISQFVDLGSGLPDQPPNLHEVVHDRQPGASFVYVDRDPVVCTHGRALLRAPRVTMVEADVRDLDDVFSRPEVRMRVDFGLPVCLVLGAVLHFLADDEVRGVMEASHDWLPQGSLLLVTHATSDQPHYTPEQVEAARDFYQAQTGERLYLRRVQEIADLVLPGCAPMWPGLVSTAFWRAGPEAGPDARAPYFVAVAAEVRGLVEDRRAVQESAG</sequence>
<evidence type="ECO:0000313" key="2">
    <source>
        <dbReference type="Proteomes" id="UP001144036"/>
    </source>
</evidence>
<dbReference type="SUPFAM" id="SSF53335">
    <property type="entry name" value="S-adenosyl-L-methionine-dependent methyltransferases"/>
    <property type="match status" value="1"/>
</dbReference>